<dbReference type="Pfam" id="PF00535">
    <property type="entry name" value="Glycos_transf_2"/>
    <property type="match status" value="1"/>
</dbReference>
<evidence type="ECO:0000313" key="2">
    <source>
        <dbReference type="EMBL" id="EPB65629.1"/>
    </source>
</evidence>
<evidence type="ECO:0000259" key="1">
    <source>
        <dbReference type="Pfam" id="PF00535"/>
    </source>
</evidence>
<dbReference type="GO" id="GO:0016740">
    <property type="term" value="F:transferase activity"/>
    <property type="evidence" value="ECO:0007669"/>
    <property type="project" value="UniProtKB-KW"/>
</dbReference>
<name>A0A0D6L431_9BILA</name>
<dbReference type="CDD" id="cd04179">
    <property type="entry name" value="DPM_DPG-synthase_like"/>
    <property type="match status" value="1"/>
</dbReference>
<organism evidence="2 3">
    <name type="scientific">Ancylostoma ceylanicum</name>
    <dbReference type="NCBI Taxonomy" id="53326"/>
    <lineage>
        <taxon>Eukaryota</taxon>
        <taxon>Metazoa</taxon>
        <taxon>Ecdysozoa</taxon>
        <taxon>Nematoda</taxon>
        <taxon>Chromadorea</taxon>
        <taxon>Rhabditida</taxon>
        <taxon>Rhabditina</taxon>
        <taxon>Rhabditomorpha</taxon>
        <taxon>Strongyloidea</taxon>
        <taxon>Ancylostomatidae</taxon>
        <taxon>Ancylostomatinae</taxon>
        <taxon>Ancylostoma</taxon>
    </lineage>
</organism>
<dbReference type="PANTHER" id="PTHR48090">
    <property type="entry name" value="UNDECAPRENYL-PHOSPHATE 4-DEOXY-4-FORMAMIDO-L-ARABINOSE TRANSFERASE-RELATED"/>
    <property type="match status" value="1"/>
</dbReference>
<dbReference type="Gene3D" id="3.90.550.10">
    <property type="entry name" value="Spore Coat Polysaccharide Biosynthesis Protein SpsA, Chain A"/>
    <property type="match status" value="1"/>
</dbReference>
<reference evidence="2 3" key="1">
    <citation type="submission" date="2013-05" db="EMBL/GenBank/DDBJ databases">
        <title>Draft genome of the parasitic nematode Anyclostoma ceylanicum.</title>
        <authorList>
            <person name="Mitreva M."/>
        </authorList>
    </citation>
    <scope>NUCLEOTIDE SEQUENCE [LARGE SCALE GENOMIC DNA]</scope>
</reference>
<feature type="domain" description="Glycosyltransferase 2-like" evidence="1">
    <location>
        <begin position="6"/>
        <end position="160"/>
    </location>
</feature>
<dbReference type="EMBL" id="KE127557">
    <property type="protein sequence ID" value="EPB65629.1"/>
    <property type="molecule type" value="Genomic_DNA"/>
</dbReference>
<protein>
    <submittedName>
        <fullName evidence="2">Glycosyltransferase, group 2 family protein</fullName>
    </submittedName>
</protein>
<dbReference type="Proteomes" id="UP000054495">
    <property type="component" value="Unassembled WGS sequence"/>
</dbReference>
<keyword evidence="3" id="KW-1185">Reference proteome</keyword>
<proteinExistence type="predicted"/>
<dbReference type="InterPro" id="IPR001173">
    <property type="entry name" value="Glyco_trans_2-like"/>
</dbReference>
<evidence type="ECO:0000313" key="3">
    <source>
        <dbReference type="Proteomes" id="UP000054495"/>
    </source>
</evidence>
<dbReference type="InterPro" id="IPR050256">
    <property type="entry name" value="Glycosyltransferase_2"/>
</dbReference>
<dbReference type="InterPro" id="IPR029044">
    <property type="entry name" value="Nucleotide-diphossugar_trans"/>
</dbReference>
<keyword evidence="2" id="KW-0808">Transferase</keyword>
<dbReference type="SUPFAM" id="SSF53448">
    <property type="entry name" value="Nucleotide-diphospho-sugar transferases"/>
    <property type="match status" value="1"/>
</dbReference>
<accession>A0A0D6L431</accession>
<dbReference type="AlphaFoldDB" id="A0A0D6L431"/>
<gene>
    <name evidence="2" type="ORF">ANCCEY_15303</name>
</gene>
<sequence>MKEIAVLIPCYNEALTIEKVVTDFKRYLPQAEIYVYDNNSTDGTAEIARNAGAIVRNVYQQGKGNVIRYMFREIEADCYLMIDGDNTYPAEEAERVIAPILDGRADMVTGDRLTSTYFLENKRAFHNTGNKLVRRLINTIWKKDLKDIMSGYRAFSKSFVKLFPVMSSGFEIETEMTVHALDKRLNIVEVPVCYKDRPEGSESKLRTFSDGFKA</sequence>
<dbReference type="PANTHER" id="PTHR48090:SF7">
    <property type="entry name" value="RFBJ PROTEIN"/>
    <property type="match status" value="1"/>
</dbReference>